<dbReference type="Gene3D" id="3.20.20.150">
    <property type="entry name" value="Divalent-metal-dependent TIM barrel enzymes"/>
    <property type="match status" value="1"/>
</dbReference>
<name>A0ABN8KEA5_9HYPH</name>
<dbReference type="PANTHER" id="PTHR12110">
    <property type="entry name" value="HYDROXYPYRUVATE ISOMERASE"/>
    <property type="match status" value="1"/>
</dbReference>
<dbReference type="EC" id="4.2.1.44" evidence="2"/>
<protein>
    <submittedName>
        <fullName evidence="2">Inosose dehydratase</fullName>
        <ecNumber evidence="2">4.2.1.44</ecNumber>
    </submittedName>
</protein>
<organism evidence="2 3">
    <name type="scientific">Mesorhizobium escarrei</name>
    <dbReference type="NCBI Taxonomy" id="666018"/>
    <lineage>
        <taxon>Bacteria</taxon>
        <taxon>Pseudomonadati</taxon>
        <taxon>Pseudomonadota</taxon>
        <taxon>Alphaproteobacteria</taxon>
        <taxon>Hyphomicrobiales</taxon>
        <taxon>Phyllobacteriaceae</taxon>
        <taxon>Mesorhizobium</taxon>
    </lineage>
</organism>
<dbReference type="PANTHER" id="PTHR12110:SF41">
    <property type="entry name" value="INOSOSE DEHYDRATASE"/>
    <property type="match status" value="1"/>
</dbReference>
<dbReference type="Proteomes" id="UP001153050">
    <property type="component" value="Unassembled WGS sequence"/>
</dbReference>
<dbReference type="EMBL" id="CAKXZT010000163">
    <property type="protein sequence ID" value="CAH2408041.1"/>
    <property type="molecule type" value="Genomic_DNA"/>
</dbReference>
<evidence type="ECO:0000313" key="2">
    <source>
        <dbReference type="EMBL" id="CAH2408041.1"/>
    </source>
</evidence>
<evidence type="ECO:0000259" key="1">
    <source>
        <dbReference type="Pfam" id="PF01261"/>
    </source>
</evidence>
<feature type="domain" description="Xylose isomerase-like TIM barrel" evidence="1">
    <location>
        <begin position="77"/>
        <end position="339"/>
    </location>
</feature>
<sequence length="342" mass="37990">MNGLSLPNANLHSNATKYCIAMQHVIMLIRRCRETDGNANTQPGDIQMLVKLSNAPVSWGVDYADDPENPAWPHVMDEISAAGYGYTELGPYGYYPTDPAVLSPEFERRNLTVIAGFVFQDLHSPEKAESVLDVADRTVRLLAAAGGKYLVTIDHISPERMNTAGRRDLAEPIDAQRLNHLVGLIDRIADLALAHGVMPVIHQHAGCYIEFEDEFETVLDRLDPSRVGICIDTGHMAYAGIDPVAFYRRHQRRVRYFHFKDIDPVVHKRVLADRIPFLAAIEQKVFCPLGKGVVDWVELAKALRDTGYDGAATVEQDIDPTISLNPAEDARASLAYLRSVGF</sequence>
<dbReference type="GO" id="GO:0050114">
    <property type="term" value="F:myo-inosose-2 dehydratase activity"/>
    <property type="evidence" value="ECO:0007669"/>
    <property type="project" value="UniProtKB-EC"/>
</dbReference>
<dbReference type="RefSeq" id="WP_254021502.1">
    <property type="nucleotide sequence ID" value="NZ_CAKXZT010000163.1"/>
</dbReference>
<reference evidence="2 3" key="1">
    <citation type="submission" date="2022-03" db="EMBL/GenBank/DDBJ databases">
        <authorList>
            <person name="Brunel B."/>
        </authorList>
    </citation>
    <scope>NUCLEOTIDE SEQUENCE [LARGE SCALE GENOMIC DNA]</scope>
    <source>
        <strain evidence="2">STM5069sample</strain>
    </source>
</reference>
<keyword evidence="2" id="KW-0456">Lyase</keyword>
<gene>
    <name evidence="2" type="ORF">MES5069_650019</name>
</gene>
<keyword evidence="3" id="KW-1185">Reference proteome</keyword>
<accession>A0ABN8KEA5</accession>
<comment type="caution">
    <text evidence="2">The sequence shown here is derived from an EMBL/GenBank/DDBJ whole genome shotgun (WGS) entry which is preliminary data.</text>
</comment>
<dbReference type="InterPro" id="IPR013022">
    <property type="entry name" value="Xyl_isomerase-like_TIM-brl"/>
</dbReference>
<dbReference type="InterPro" id="IPR036237">
    <property type="entry name" value="Xyl_isomerase-like_sf"/>
</dbReference>
<dbReference type="InterPro" id="IPR050312">
    <property type="entry name" value="IolE/XylAMocC-like"/>
</dbReference>
<dbReference type="Pfam" id="PF01261">
    <property type="entry name" value="AP_endonuc_2"/>
    <property type="match status" value="1"/>
</dbReference>
<evidence type="ECO:0000313" key="3">
    <source>
        <dbReference type="Proteomes" id="UP001153050"/>
    </source>
</evidence>
<dbReference type="SUPFAM" id="SSF51658">
    <property type="entry name" value="Xylose isomerase-like"/>
    <property type="match status" value="1"/>
</dbReference>
<proteinExistence type="predicted"/>